<dbReference type="AlphaFoldDB" id="A0A2W6MVG2"/>
<dbReference type="Pfam" id="PF07087">
    <property type="entry name" value="DUF1353"/>
    <property type="match status" value="1"/>
</dbReference>
<reference evidence="1 2" key="1">
    <citation type="submission" date="2017-03" db="EMBL/GenBank/DDBJ databases">
        <title>Genomic and clinical evidence uncovers the enterohepatic species Helicobacter valdiviensis as a potential human intestinal pathogen.</title>
        <authorList>
            <person name="Fresia P."/>
            <person name="Jara R."/>
            <person name="Sierra R."/>
            <person name="Ferres I."/>
            <person name="Greif G."/>
            <person name="Iraola G."/>
            <person name="Collado L."/>
        </authorList>
    </citation>
    <scope>NUCLEOTIDE SEQUENCE [LARGE SCALE GENOMIC DNA]</scope>
    <source>
        <strain evidence="1 2">WBE14</strain>
    </source>
</reference>
<dbReference type="RefSeq" id="WP_111229523.1">
    <property type="nucleotide sequence ID" value="NZ_NBIU01000007.1"/>
</dbReference>
<gene>
    <name evidence="1" type="ORF">B6S12_03975</name>
</gene>
<dbReference type="Proteomes" id="UP000249746">
    <property type="component" value="Unassembled WGS sequence"/>
</dbReference>
<evidence type="ECO:0000313" key="2">
    <source>
        <dbReference type="Proteomes" id="UP000249746"/>
    </source>
</evidence>
<keyword evidence="2" id="KW-1185">Reference proteome</keyword>
<dbReference type="OrthoDB" id="5329119at2"/>
<dbReference type="InterPro" id="IPR010767">
    <property type="entry name" value="Phage_CGC-2007_Cje0229"/>
</dbReference>
<dbReference type="EMBL" id="NBIU01000007">
    <property type="protein sequence ID" value="PZT48495.1"/>
    <property type="molecule type" value="Genomic_DNA"/>
</dbReference>
<sequence length="143" mass="16602">MDLEKSYLKTILKSNERFILTDDFRFYFLQELEEEILVPLLESGILKRDKNTPPFIEVPKNFITDFGSVPLIFQNIISPVGKPTKAYVLHDFLCVLSKKGKIDRKIADLLLKEACLALGVSKLKSFVIYYAVRFFVKIRYFGK</sequence>
<accession>A0A2W6MVG2</accession>
<evidence type="ECO:0008006" key="3">
    <source>
        <dbReference type="Google" id="ProtNLM"/>
    </source>
</evidence>
<protein>
    <recommendedName>
        <fullName evidence="3">DUF1353 domain-containing protein</fullName>
    </recommendedName>
</protein>
<organism evidence="1 2">
    <name type="scientific">Helicobacter valdiviensis</name>
    <dbReference type="NCBI Taxonomy" id="1458358"/>
    <lineage>
        <taxon>Bacteria</taxon>
        <taxon>Pseudomonadati</taxon>
        <taxon>Campylobacterota</taxon>
        <taxon>Epsilonproteobacteria</taxon>
        <taxon>Campylobacterales</taxon>
        <taxon>Helicobacteraceae</taxon>
        <taxon>Helicobacter</taxon>
    </lineage>
</organism>
<name>A0A2W6MVG2_9HELI</name>
<proteinExistence type="predicted"/>
<comment type="caution">
    <text evidence="1">The sequence shown here is derived from an EMBL/GenBank/DDBJ whole genome shotgun (WGS) entry which is preliminary data.</text>
</comment>
<evidence type="ECO:0000313" key="1">
    <source>
        <dbReference type="EMBL" id="PZT48495.1"/>
    </source>
</evidence>